<dbReference type="CDD" id="cd06850">
    <property type="entry name" value="biotinyl_domain"/>
    <property type="match status" value="1"/>
</dbReference>
<dbReference type="InterPro" id="IPR001882">
    <property type="entry name" value="Biotin_BS"/>
</dbReference>
<dbReference type="Proteomes" id="UP000031184">
    <property type="component" value="Unassembled WGS sequence"/>
</dbReference>
<comment type="caution">
    <text evidence="1">The sequence shown here is derived from an EMBL/GenBank/DDBJ whole genome shotgun (WGS) entry which is preliminary data.</text>
</comment>
<dbReference type="EMBL" id="AUZI01000010">
    <property type="protein sequence ID" value="KID50003.1"/>
    <property type="molecule type" value="Genomic_DNA"/>
</dbReference>
<dbReference type="Pfam" id="PF00364">
    <property type="entry name" value="Biotin_lipoyl"/>
    <property type="match status" value="1"/>
</dbReference>
<proteinExistence type="predicted"/>
<dbReference type="PANTHER" id="PTHR45266">
    <property type="entry name" value="OXALOACETATE DECARBOXYLASE ALPHA CHAIN"/>
    <property type="match status" value="1"/>
</dbReference>
<sequence>MIKVYKLKIGEKIYEVELEAITEKEGKIITTTSTQKKADTGASASITSAITGTVVEAPMQGMIVDIVVSIGDQVAEGEELVILEAMKMENSIVAPVAGRIANIHVSKGENVDNGKVLITLA</sequence>
<dbReference type="PROSITE" id="PS00188">
    <property type="entry name" value="BIOTIN"/>
    <property type="match status" value="1"/>
</dbReference>
<evidence type="ECO:0000313" key="1">
    <source>
        <dbReference type="EMBL" id="KID50003.1"/>
    </source>
</evidence>
<dbReference type="PATRIC" id="fig|1226633.4.peg.482"/>
<dbReference type="OrthoDB" id="9812676at2"/>
<protein>
    <submittedName>
        <fullName evidence="1">Oxaloacetate decarboxylase</fullName>
    </submittedName>
</protein>
<dbReference type="InterPro" id="IPR000089">
    <property type="entry name" value="Biotin_lipoyl"/>
</dbReference>
<dbReference type="PANTHER" id="PTHR45266:SF3">
    <property type="entry name" value="OXALOACETATE DECARBOXYLASE ALPHA CHAIN"/>
    <property type="match status" value="1"/>
</dbReference>
<reference evidence="1 2" key="1">
    <citation type="submission" date="2013-08" db="EMBL/GenBank/DDBJ databases">
        <title>An opportunistic ruminal bacterium that causes liver abscesses in cattle.</title>
        <authorList>
            <person name="Benahmed F.H."/>
            <person name="Rasmussen M."/>
            <person name="Harbottle H."/>
            <person name="Soppet D."/>
            <person name="Nagaraja T.G."/>
            <person name="Davidson M."/>
        </authorList>
    </citation>
    <scope>NUCLEOTIDE SEQUENCE [LARGE SCALE GENOMIC DNA]</scope>
    <source>
        <strain evidence="1 2">B35</strain>
    </source>
</reference>
<dbReference type="AlphaFoldDB" id="A0A017H3P3"/>
<dbReference type="PROSITE" id="PS50968">
    <property type="entry name" value="BIOTINYL_LIPOYL"/>
    <property type="match status" value="1"/>
</dbReference>
<dbReference type="FunFam" id="2.40.50.100:FF:000003">
    <property type="entry name" value="Acetyl-CoA carboxylase biotin carboxyl carrier protein"/>
    <property type="match status" value="1"/>
</dbReference>
<dbReference type="InterPro" id="IPR011053">
    <property type="entry name" value="Single_hybrid_motif"/>
</dbReference>
<dbReference type="RefSeq" id="WP_005954661.1">
    <property type="nucleotide sequence ID" value="NZ_AOJP01000011.1"/>
</dbReference>
<gene>
    <name evidence="1" type="ORF">C095_02425</name>
</gene>
<dbReference type="Gene3D" id="2.40.50.100">
    <property type="match status" value="1"/>
</dbReference>
<name>A0A017H3P3_9FUSO</name>
<accession>A0A017H3P3</accession>
<dbReference type="GeneID" id="75075558"/>
<organism evidence="1 2">
    <name type="scientific">Fusobacterium necrophorum subsp. funduliforme B35</name>
    <dbReference type="NCBI Taxonomy" id="1226633"/>
    <lineage>
        <taxon>Bacteria</taxon>
        <taxon>Fusobacteriati</taxon>
        <taxon>Fusobacteriota</taxon>
        <taxon>Fusobacteriia</taxon>
        <taxon>Fusobacteriales</taxon>
        <taxon>Fusobacteriaceae</taxon>
        <taxon>Fusobacterium</taxon>
    </lineage>
</organism>
<dbReference type="InterPro" id="IPR050709">
    <property type="entry name" value="Biotin_Carboxyl_Carrier/Decarb"/>
</dbReference>
<evidence type="ECO:0000313" key="2">
    <source>
        <dbReference type="Proteomes" id="UP000031184"/>
    </source>
</evidence>
<dbReference type="SUPFAM" id="SSF51230">
    <property type="entry name" value="Single hybrid motif"/>
    <property type="match status" value="1"/>
</dbReference>